<gene>
    <name evidence="1" type="ORF">Ocin01_15787</name>
</gene>
<protein>
    <submittedName>
        <fullName evidence="1">Serine/threonine-protein kinase 38</fullName>
    </submittedName>
</protein>
<dbReference type="OrthoDB" id="3638488at2759"/>
<dbReference type="STRING" id="48709.A0A1D2MD41"/>
<dbReference type="Proteomes" id="UP000094527">
    <property type="component" value="Unassembled WGS sequence"/>
</dbReference>
<comment type="caution">
    <text evidence="1">The sequence shown here is derived from an EMBL/GenBank/DDBJ whole genome shotgun (WGS) entry which is preliminary data.</text>
</comment>
<accession>A0A1D2MD41</accession>
<name>A0A1D2MD41_ORCCI</name>
<keyword evidence="1" id="KW-0808">Transferase</keyword>
<organism evidence="1 2">
    <name type="scientific">Orchesella cincta</name>
    <name type="common">Springtail</name>
    <name type="synonym">Podura cincta</name>
    <dbReference type="NCBI Taxonomy" id="48709"/>
    <lineage>
        <taxon>Eukaryota</taxon>
        <taxon>Metazoa</taxon>
        <taxon>Ecdysozoa</taxon>
        <taxon>Arthropoda</taxon>
        <taxon>Hexapoda</taxon>
        <taxon>Collembola</taxon>
        <taxon>Entomobryomorpha</taxon>
        <taxon>Entomobryoidea</taxon>
        <taxon>Orchesellidae</taxon>
        <taxon>Orchesellinae</taxon>
        <taxon>Orchesella</taxon>
    </lineage>
</organism>
<evidence type="ECO:0000313" key="1">
    <source>
        <dbReference type="EMBL" id="ODM90895.1"/>
    </source>
</evidence>
<proteinExistence type="predicted"/>
<keyword evidence="1" id="KW-0418">Kinase</keyword>
<keyword evidence="2" id="KW-1185">Reference proteome</keyword>
<dbReference type="PANTHER" id="PTHR22988">
    <property type="entry name" value="MYOTONIC DYSTROPHY S/T KINASE-RELATED"/>
    <property type="match status" value="1"/>
</dbReference>
<evidence type="ECO:0000313" key="2">
    <source>
        <dbReference type="Proteomes" id="UP000094527"/>
    </source>
</evidence>
<dbReference type="EMBL" id="LJIJ01001757">
    <property type="protein sequence ID" value="ODM90895.1"/>
    <property type="molecule type" value="Genomic_DNA"/>
</dbReference>
<dbReference type="InterPro" id="IPR050839">
    <property type="entry name" value="Rho-assoc_Ser/Thr_Kinase"/>
</dbReference>
<reference evidence="1 2" key="1">
    <citation type="journal article" date="2016" name="Genome Biol. Evol.">
        <title>Gene Family Evolution Reflects Adaptation to Soil Environmental Stressors in the Genome of the Collembolan Orchesella cincta.</title>
        <authorList>
            <person name="Faddeeva-Vakhrusheva A."/>
            <person name="Derks M.F."/>
            <person name="Anvar S.Y."/>
            <person name="Agamennone V."/>
            <person name="Suring W."/>
            <person name="Smit S."/>
            <person name="van Straalen N.M."/>
            <person name="Roelofs D."/>
        </authorList>
    </citation>
    <scope>NUCLEOTIDE SEQUENCE [LARGE SCALE GENOMIC DNA]</scope>
    <source>
        <tissue evidence="1">Mixed pool</tissue>
    </source>
</reference>
<sequence length="113" mass="12859">MYEMLIGFPPFCSEGPQETYKKIMNWRETLVFPLKYPFREARGAIERFCCEAEKRLEASTGGEIKGEEWTGTHSGKGRLLSCSCEGIGDTSNFDEFPDTDLRIPGQGRNEPKR</sequence>
<dbReference type="GO" id="GO:0016301">
    <property type="term" value="F:kinase activity"/>
    <property type="evidence" value="ECO:0007669"/>
    <property type="project" value="UniProtKB-KW"/>
</dbReference>
<dbReference type="Gene3D" id="1.10.510.10">
    <property type="entry name" value="Transferase(Phosphotransferase) domain 1"/>
    <property type="match status" value="1"/>
</dbReference>
<dbReference type="AlphaFoldDB" id="A0A1D2MD41"/>